<keyword evidence="2" id="KW-1185">Reference proteome</keyword>
<proteinExistence type="predicted"/>
<dbReference type="RefSeq" id="WP_116879839.1">
    <property type="nucleotide sequence ID" value="NZ_QURB01000002.1"/>
</dbReference>
<gene>
    <name evidence="1" type="ORF">DXU93_03300</name>
</gene>
<evidence type="ECO:0000313" key="2">
    <source>
        <dbReference type="Proteomes" id="UP000257127"/>
    </source>
</evidence>
<comment type="caution">
    <text evidence="1">The sequence shown here is derived from an EMBL/GenBank/DDBJ whole genome shotgun (WGS) entry which is preliminary data.</text>
</comment>
<evidence type="ECO:0008006" key="3">
    <source>
        <dbReference type="Google" id="ProtNLM"/>
    </source>
</evidence>
<evidence type="ECO:0000313" key="1">
    <source>
        <dbReference type="EMBL" id="RFC54860.1"/>
    </source>
</evidence>
<sequence>MEASHKTRGTITKAEICDLYEFSGETLRKILNVHLYEELKPLGYKKRCKLVPNVVYRKFQEFWGEPLNA</sequence>
<dbReference type="AlphaFoldDB" id="A0A3E1EZ67"/>
<dbReference type="EMBL" id="QURB01000002">
    <property type="protein sequence ID" value="RFC54860.1"/>
    <property type="molecule type" value="Genomic_DNA"/>
</dbReference>
<name>A0A3E1EZ67_9FLAO</name>
<organism evidence="1 2">
    <name type="scientific">Brumimicrobium aurantiacum</name>
    <dbReference type="NCBI Taxonomy" id="1737063"/>
    <lineage>
        <taxon>Bacteria</taxon>
        <taxon>Pseudomonadati</taxon>
        <taxon>Bacteroidota</taxon>
        <taxon>Flavobacteriia</taxon>
        <taxon>Flavobacteriales</taxon>
        <taxon>Crocinitomicaceae</taxon>
        <taxon>Brumimicrobium</taxon>
    </lineage>
</organism>
<accession>A0A3E1EZ67</accession>
<protein>
    <recommendedName>
        <fullName evidence="3">DNA-binding protein</fullName>
    </recommendedName>
</protein>
<reference evidence="1 2" key="1">
    <citation type="submission" date="2018-08" db="EMBL/GenBank/DDBJ databases">
        <title>The draft genome squence of Brumimicrobium sp. N62.</title>
        <authorList>
            <person name="Du Z.-J."/>
            <person name="Luo H.-R."/>
        </authorList>
    </citation>
    <scope>NUCLEOTIDE SEQUENCE [LARGE SCALE GENOMIC DNA]</scope>
    <source>
        <strain evidence="1 2">N62</strain>
    </source>
</reference>
<dbReference type="Proteomes" id="UP000257127">
    <property type="component" value="Unassembled WGS sequence"/>
</dbReference>
<dbReference type="OrthoDB" id="9966917at2"/>